<proteinExistence type="predicted"/>
<organism evidence="1">
    <name type="scientific">hydrothermal vent metagenome</name>
    <dbReference type="NCBI Taxonomy" id="652676"/>
    <lineage>
        <taxon>unclassified sequences</taxon>
        <taxon>metagenomes</taxon>
        <taxon>ecological metagenomes</taxon>
    </lineage>
</organism>
<gene>
    <name evidence="1" type="ORF">MNBD_GAMMA10-1576</name>
</gene>
<dbReference type="EMBL" id="UOFJ01000506">
    <property type="protein sequence ID" value="VAW70225.1"/>
    <property type="molecule type" value="Genomic_DNA"/>
</dbReference>
<protein>
    <submittedName>
        <fullName evidence="1">Uncharacterized protein</fullName>
    </submittedName>
</protein>
<accession>A0A3B0XP25</accession>
<dbReference type="AlphaFoldDB" id="A0A3B0XP25"/>
<name>A0A3B0XP25_9ZZZZ</name>
<evidence type="ECO:0000313" key="1">
    <source>
        <dbReference type="EMBL" id="VAW70225.1"/>
    </source>
</evidence>
<reference evidence="1" key="1">
    <citation type="submission" date="2018-06" db="EMBL/GenBank/DDBJ databases">
        <authorList>
            <person name="Zhirakovskaya E."/>
        </authorList>
    </citation>
    <scope>NUCLEOTIDE SEQUENCE</scope>
</reference>
<sequence length="94" mass="11458">MNDNDFFEKIVAEKNLKREKRLKKSKDDAKLNGKEPFDLNKLKKHWSYRFEKKLSAEELEGDMRKIEKDYYLAGEQFMTIESYGKHLMEMELYR</sequence>